<protein>
    <submittedName>
        <fullName evidence="1">Uncharacterized protein</fullName>
    </submittedName>
</protein>
<organism evidence="1 2">
    <name type="scientific">Paraburkholderia phytofirmans</name>
    <dbReference type="NCBI Taxonomy" id="261302"/>
    <lineage>
        <taxon>Bacteria</taxon>
        <taxon>Pseudomonadati</taxon>
        <taxon>Pseudomonadota</taxon>
        <taxon>Betaproteobacteria</taxon>
        <taxon>Burkholderiales</taxon>
        <taxon>Burkholderiaceae</taxon>
        <taxon>Paraburkholderia</taxon>
    </lineage>
</organism>
<dbReference type="Proteomes" id="UP001629274">
    <property type="component" value="Unassembled WGS sequence"/>
</dbReference>
<comment type="caution">
    <text evidence="1">The sequence shown here is derived from an EMBL/GenBank/DDBJ whole genome shotgun (WGS) entry which is preliminary data.</text>
</comment>
<evidence type="ECO:0000313" key="2">
    <source>
        <dbReference type="Proteomes" id="UP001629274"/>
    </source>
</evidence>
<name>A0ABW9BCV1_9BURK</name>
<reference evidence="1 2" key="1">
    <citation type="journal article" date="2024" name="Chem. Sci.">
        <title>Discovery of megapolipeptins by genome mining of a Burkholderiales bacteria collection.</title>
        <authorList>
            <person name="Paulo B.S."/>
            <person name="Recchia M.J.J."/>
            <person name="Lee S."/>
            <person name="Fergusson C.H."/>
            <person name="Romanowski S.B."/>
            <person name="Hernandez A."/>
            <person name="Krull N."/>
            <person name="Liu D.Y."/>
            <person name="Cavanagh H."/>
            <person name="Bos A."/>
            <person name="Gray C.A."/>
            <person name="Murphy B.T."/>
            <person name="Linington R.G."/>
            <person name="Eustaquio A.S."/>
        </authorList>
    </citation>
    <scope>NUCLEOTIDE SEQUENCE [LARGE SCALE GENOMIC DNA]</scope>
    <source>
        <strain evidence="1 2">RL17-351-BIE-A</strain>
    </source>
</reference>
<sequence length="95" mass="10615">MTRQIAKPAGIARSDRQTTTYSVGVSYQRHIAAPRALFAAPPVDLTTLVIAEAIKRRAQAEIRREALRDSVYEMPVSRERNYERGADVDPSDADE</sequence>
<accession>A0ABW9BCV1</accession>
<evidence type="ECO:0000313" key="1">
    <source>
        <dbReference type="EMBL" id="MFM0237565.1"/>
    </source>
</evidence>
<dbReference type="EMBL" id="JAQQDR010000002">
    <property type="protein sequence ID" value="MFM0237565.1"/>
    <property type="molecule type" value="Genomic_DNA"/>
</dbReference>
<dbReference type="RefSeq" id="WP_408257584.1">
    <property type="nucleotide sequence ID" value="NZ_JAQQCK010000001.1"/>
</dbReference>
<proteinExistence type="predicted"/>
<keyword evidence="2" id="KW-1185">Reference proteome</keyword>
<gene>
    <name evidence="1" type="ORF">PQR03_05435</name>
</gene>